<evidence type="ECO:0000313" key="3">
    <source>
        <dbReference type="Proteomes" id="UP000466799"/>
    </source>
</evidence>
<dbReference type="Pfam" id="PF14296">
    <property type="entry name" value="O-ag_pol_Wzy"/>
    <property type="match status" value="1"/>
</dbReference>
<dbReference type="RefSeq" id="WP_152728874.1">
    <property type="nucleotide sequence ID" value="NZ_WHJL01000064.1"/>
</dbReference>
<feature type="transmembrane region" description="Helical" evidence="1">
    <location>
        <begin position="294"/>
        <end position="313"/>
    </location>
</feature>
<organism evidence="2 3">
    <name type="scientific">Limosilactobacillus fermentum</name>
    <name type="common">Lactobacillus fermentum</name>
    <dbReference type="NCBI Taxonomy" id="1613"/>
    <lineage>
        <taxon>Bacteria</taxon>
        <taxon>Bacillati</taxon>
        <taxon>Bacillota</taxon>
        <taxon>Bacilli</taxon>
        <taxon>Lactobacillales</taxon>
        <taxon>Lactobacillaceae</taxon>
        <taxon>Limosilactobacillus</taxon>
    </lineage>
</organism>
<sequence>MKSNEKKLVYFFIQILLVIFTILFFTFQKSLVFNTICMVGTVISLICWAVVILISGSFFSNISFIYISFVLFQFGIPILYATENDYNNFYVSLFTVDTLNNGAIFSIFCIETFTLGILICLLIKKSYNRLIFANTRWARNTNMVEKASLLLFNICAVVYLPATIYGAFVLHSRFSLPALGGITKQFYFPAALLVLCYSKNPKVRKYIYTMYIIECILAIFTGGRTESLVPLLVLIVYYFQYRDNTKTSWRSKLLLSFLLLIMIVLLVTVAQLRIGNTVNDFSLKSIYESFVGELGFNFTTILFVIVGTQLIGFKYGLTYLNDLVTLIPGAIDPTGIILKLQSLSGATWLQNTYGYQLGFGLGFSIIGEAYFNFGYYGVIAILILGFLVALFQSKSVHLCTNWEKYIQLALLLGFITVTRRDFYQFLKQIEYSIFVMALYLYVFSKFKINNIK</sequence>
<feature type="transmembrane region" description="Helical" evidence="1">
    <location>
        <begin position="102"/>
        <end position="123"/>
    </location>
</feature>
<keyword evidence="1" id="KW-0472">Membrane</keyword>
<evidence type="ECO:0000256" key="1">
    <source>
        <dbReference type="SAM" id="Phobius"/>
    </source>
</evidence>
<feature type="transmembrane region" description="Helical" evidence="1">
    <location>
        <begin position="7"/>
        <end position="25"/>
    </location>
</feature>
<proteinExistence type="predicted"/>
<accession>A0A843R4E6</accession>
<dbReference type="AlphaFoldDB" id="A0A843R4E6"/>
<feature type="transmembrane region" description="Helical" evidence="1">
    <location>
        <begin position="373"/>
        <end position="393"/>
    </location>
</feature>
<protein>
    <submittedName>
        <fullName evidence="2">O-antigen polysaccharide polymerase Wzy</fullName>
    </submittedName>
</protein>
<keyword evidence="1" id="KW-1133">Transmembrane helix</keyword>
<dbReference type="Proteomes" id="UP000466799">
    <property type="component" value="Unassembled WGS sequence"/>
</dbReference>
<feature type="transmembrane region" description="Helical" evidence="1">
    <location>
        <begin position="208"/>
        <end position="241"/>
    </location>
</feature>
<feature type="transmembrane region" description="Helical" evidence="1">
    <location>
        <begin position="149"/>
        <end position="168"/>
    </location>
</feature>
<feature type="transmembrane region" description="Helical" evidence="1">
    <location>
        <begin position="31"/>
        <end position="55"/>
    </location>
</feature>
<feature type="transmembrane region" description="Helical" evidence="1">
    <location>
        <begin position="62"/>
        <end position="82"/>
    </location>
</feature>
<gene>
    <name evidence="2" type="ORF">GC247_06510</name>
</gene>
<dbReference type="EMBL" id="WHJL01000064">
    <property type="protein sequence ID" value="MPQ35537.1"/>
    <property type="molecule type" value="Genomic_DNA"/>
</dbReference>
<feature type="transmembrane region" description="Helical" evidence="1">
    <location>
        <begin position="253"/>
        <end position="274"/>
    </location>
</feature>
<dbReference type="NCBIfam" id="TIGR04370">
    <property type="entry name" value="glyco_rpt_poly"/>
    <property type="match status" value="1"/>
</dbReference>
<comment type="caution">
    <text evidence="2">The sequence shown here is derived from an EMBL/GenBank/DDBJ whole genome shotgun (WGS) entry which is preliminary data.</text>
</comment>
<evidence type="ECO:0000313" key="2">
    <source>
        <dbReference type="EMBL" id="MPQ35537.1"/>
    </source>
</evidence>
<dbReference type="InterPro" id="IPR029468">
    <property type="entry name" value="O-ag_pol_Wzy"/>
</dbReference>
<name>A0A843R4E6_LIMFE</name>
<keyword evidence="1" id="KW-0812">Transmembrane</keyword>
<feature type="transmembrane region" description="Helical" evidence="1">
    <location>
        <begin position="174"/>
        <end position="196"/>
    </location>
</feature>
<reference evidence="2 3" key="1">
    <citation type="submission" date="2019-10" db="EMBL/GenBank/DDBJ databases">
        <title>Genome Sequencing and assembly of Lactobacillus fermentum I2, a lactic acid bacteria.</title>
        <authorList>
            <person name="Lopes L.S."/>
            <person name="Persinoti G.F."/>
            <person name="Riano-Pachon D.M."/>
            <person name="Labate C.A."/>
        </authorList>
    </citation>
    <scope>NUCLEOTIDE SEQUENCE [LARGE SCALE GENOMIC DNA]</scope>
    <source>
        <strain evidence="2 3">I2</strain>
    </source>
</reference>